<name>A0A821XHZ9_9BILA</name>
<evidence type="ECO:0000256" key="1">
    <source>
        <dbReference type="SAM" id="MobiDB-lite"/>
    </source>
</evidence>
<comment type="caution">
    <text evidence="2">The sequence shown here is derived from an EMBL/GenBank/DDBJ whole genome shotgun (WGS) entry which is preliminary data.</text>
</comment>
<dbReference type="EMBL" id="CAJOBS010010732">
    <property type="protein sequence ID" value="CAF4942292.1"/>
    <property type="molecule type" value="Genomic_DNA"/>
</dbReference>
<accession>A0A821XHZ9</accession>
<dbReference type="AlphaFoldDB" id="A0A821XHZ9"/>
<feature type="compositionally biased region" description="Low complexity" evidence="1">
    <location>
        <begin position="115"/>
        <end position="124"/>
    </location>
</feature>
<feature type="region of interest" description="Disordered" evidence="1">
    <location>
        <begin position="94"/>
        <end position="124"/>
    </location>
</feature>
<dbReference type="Proteomes" id="UP000663838">
    <property type="component" value="Unassembled WGS sequence"/>
</dbReference>
<protein>
    <submittedName>
        <fullName evidence="2">Uncharacterized protein</fullName>
    </submittedName>
</protein>
<evidence type="ECO:0000313" key="2">
    <source>
        <dbReference type="EMBL" id="CAF4942292.1"/>
    </source>
</evidence>
<sequence>MPMKMHLVTEEIQKLAFVIRTSVNETTGETPAFLNFGRDLKVPLDLIIGEKVQESSPDLPNNNVIQQHKSNLIDKLKKHLMLCENMRKCKGGNKKVNTINTKGETADSRDSESHGNPGNPWNLWNPVGIHGIPWKSDIRPRNN</sequence>
<gene>
    <name evidence="2" type="ORF">TOA249_LOCUS33440</name>
</gene>
<evidence type="ECO:0000313" key="3">
    <source>
        <dbReference type="Proteomes" id="UP000663838"/>
    </source>
</evidence>
<feature type="compositionally biased region" description="Basic and acidic residues" evidence="1">
    <location>
        <begin position="104"/>
        <end position="113"/>
    </location>
</feature>
<reference evidence="2" key="1">
    <citation type="submission" date="2021-02" db="EMBL/GenBank/DDBJ databases">
        <authorList>
            <person name="Nowell W R."/>
        </authorList>
    </citation>
    <scope>NUCLEOTIDE SEQUENCE</scope>
</reference>
<organism evidence="2 3">
    <name type="scientific">Rotaria socialis</name>
    <dbReference type="NCBI Taxonomy" id="392032"/>
    <lineage>
        <taxon>Eukaryota</taxon>
        <taxon>Metazoa</taxon>
        <taxon>Spiralia</taxon>
        <taxon>Gnathifera</taxon>
        <taxon>Rotifera</taxon>
        <taxon>Eurotatoria</taxon>
        <taxon>Bdelloidea</taxon>
        <taxon>Philodinida</taxon>
        <taxon>Philodinidae</taxon>
        <taxon>Rotaria</taxon>
    </lineage>
</organism>
<proteinExistence type="predicted"/>